<dbReference type="AlphaFoldDB" id="A0A831W9P3"/>
<dbReference type="GO" id="GO:0046872">
    <property type="term" value="F:metal ion binding"/>
    <property type="evidence" value="ECO:0007669"/>
    <property type="project" value="InterPro"/>
</dbReference>
<dbReference type="PANTHER" id="PTHR33498">
    <property type="entry name" value="TRANSPOSASE FOR INSERTION SEQUENCE ELEMENT IS1557"/>
    <property type="match status" value="1"/>
</dbReference>
<dbReference type="NCBIfam" id="NF033550">
    <property type="entry name" value="transpos_ISL3"/>
    <property type="match status" value="1"/>
</dbReference>
<reference evidence="2" key="1">
    <citation type="journal article" date="2020" name="mSystems">
        <title>Genome- and Community-Level Interaction Insights into Carbon Utilization and Element Cycling Functions of Hydrothermarchaeota in Hydrothermal Sediment.</title>
        <authorList>
            <person name="Zhou Z."/>
            <person name="Liu Y."/>
            <person name="Xu W."/>
            <person name="Pan J."/>
            <person name="Luo Z.H."/>
            <person name="Li M."/>
        </authorList>
    </citation>
    <scope>NUCLEOTIDE SEQUENCE [LARGE SCALE GENOMIC DNA]</scope>
    <source>
        <strain evidence="2">HyVt-458</strain>
    </source>
</reference>
<evidence type="ECO:0000313" key="2">
    <source>
        <dbReference type="EMBL" id="HEC05687.1"/>
    </source>
</evidence>
<dbReference type="InterPro" id="IPR002560">
    <property type="entry name" value="Transposase_DDE"/>
</dbReference>
<proteinExistence type="predicted"/>
<dbReference type="PANTHER" id="PTHR33498:SF1">
    <property type="entry name" value="TRANSPOSASE FOR INSERTION SEQUENCE ELEMENT IS1557"/>
    <property type="match status" value="1"/>
</dbReference>
<organism evidence="2">
    <name type="scientific">Thiolapillus brandeum</name>
    <dbReference type="NCBI Taxonomy" id="1076588"/>
    <lineage>
        <taxon>Bacteria</taxon>
        <taxon>Pseudomonadati</taxon>
        <taxon>Pseudomonadota</taxon>
        <taxon>Gammaproteobacteria</taxon>
        <taxon>Chromatiales</taxon>
        <taxon>Sedimenticolaceae</taxon>
        <taxon>Thiolapillus</taxon>
    </lineage>
</organism>
<dbReference type="Pfam" id="PF01610">
    <property type="entry name" value="DDE_Tnp_ISL3"/>
    <property type="match status" value="1"/>
</dbReference>
<dbReference type="InterPro" id="IPR017969">
    <property type="entry name" value="Heavy-metal-associated_CS"/>
</dbReference>
<accession>A0A831W9P3</accession>
<protein>
    <submittedName>
        <fullName evidence="2">ISL3 family transposase</fullName>
    </submittedName>
</protein>
<dbReference type="EMBL" id="DRLF01000097">
    <property type="protein sequence ID" value="HEC05687.1"/>
    <property type="molecule type" value="Genomic_DNA"/>
</dbReference>
<name>A0A831W9P3_9GAMM</name>
<dbReference type="PROSITE" id="PS01047">
    <property type="entry name" value="HMA_1"/>
    <property type="match status" value="1"/>
</dbReference>
<comment type="caution">
    <text evidence="2">The sequence shown here is derived from an EMBL/GenBank/DDBJ whole genome shotgun (WGS) entry which is preliminary data.</text>
</comment>
<evidence type="ECO:0000259" key="1">
    <source>
        <dbReference type="Pfam" id="PF01610"/>
    </source>
</evidence>
<feature type="domain" description="Transposase IS204/IS1001/IS1096/IS1165 DDE" evidence="1">
    <location>
        <begin position="97"/>
        <end position="336"/>
    </location>
</feature>
<feature type="non-terminal residue" evidence="2">
    <location>
        <position position="1"/>
    </location>
</feature>
<dbReference type="Proteomes" id="UP000886339">
    <property type="component" value="Unassembled WGS sequence"/>
</dbReference>
<dbReference type="InterPro" id="IPR047951">
    <property type="entry name" value="Transpos_ISL3"/>
</dbReference>
<gene>
    <name evidence="2" type="ORF">ENJ12_02465</name>
</gene>
<sequence>TVPLGAFRIVFVVFHLHRLYCRACDRTLTERVEMLRGKNRWTVQLAQQVLELVDKMNLQSIAWYLRMSWDTVKKIHAQWLRHKARQRYKELSALRYLAIDELAIRKGHRYVTVVLDLERRCPVWVGKGRGNKALEPFYKLLAHRGIAPVAVAMDMWPTYTELTMKYFPSALIVYDRFHIVANANKALDETRRLLARDADILEAKAIKGTRWVLLRNAGRLANNPKAQEKLQLVARFNEPLYHAYLLKEQLRELWDTCRNDFEARDYLHDWIQQATSSSVYPMVRFARSIAAHRRGILDWFSCRISTGPLEGLNNKIKVLKRNAYGYRDRAYFTLRILFINEAKHVFVG</sequence>